<dbReference type="EMBL" id="MPUH01000939">
    <property type="protein sequence ID" value="OMJ71999.1"/>
    <property type="molecule type" value="Genomic_DNA"/>
</dbReference>
<keyword evidence="3" id="KW-0904">Protein phosphatase</keyword>
<dbReference type="Gene3D" id="3.90.190.10">
    <property type="entry name" value="Protein tyrosine phosphatase superfamily"/>
    <property type="match status" value="1"/>
</dbReference>
<dbReference type="GO" id="GO:0005829">
    <property type="term" value="C:cytosol"/>
    <property type="evidence" value="ECO:0007669"/>
    <property type="project" value="TreeGrafter"/>
</dbReference>
<dbReference type="OrthoDB" id="10252009at2759"/>
<dbReference type="SUPFAM" id="SSF52799">
    <property type="entry name" value="(Phosphotyrosine protein) phosphatases II"/>
    <property type="match status" value="1"/>
</dbReference>
<organism evidence="8 9">
    <name type="scientific">Stentor coeruleus</name>
    <dbReference type="NCBI Taxonomy" id="5963"/>
    <lineage>
        <taxon>Eukaryota</taxon>
        <taxon>Sar</taxon>
        <taxon>Alveolata</taxon>
        <taxon>Ciliophora</taxon>
        <taxon>Postciliodesmatophora</taxon>
        <taxon>Heterotrichea</taxon>
        <taxon>Heterotrichida</taxon>
        <taxon>Stentoridae</taxon>
        <taxon>Stentor</taxon>
    </lineage>
</organism>
<accession>A0A1R2B5G4</accession>
<evidence type="ECO:0000259" key="6">
    <source>
        <dbReference type="PROSITE" id="PS50054"/>
    </source>
</evidence>
<proteinExistence type="inferred from homology"/>
<dbReference type="Pfam" id="PF00782">
    <property type="entry name" value="DSPc"/>
    <property type="match status" value="1"/>
</dbReference>
<dbReference type="PROSITE" id="PS00383">
    <property type="entry name" value="TYR_PHOSPHATASE_1"/>
    <property type="match status" value="1"/>
</dbReference>
<dbReference type="InterPro" id="IPR000340">
    <property type="entry name" value="Dual-sp_phosphatase_cat-dom"/>
</dbReference>
<dbReference type="AlphaFoldDB" id="A0A1R2B5G4"/>
<dbReference type="GO" id="GO:0004725">
    <property type="term" value="F:protein tyrosine phosphatase activity"/>
    <property type="evidence" value="ECO:0007669"/>
    <property type="project" value="TreeGrafter"/>
</dbReference>
<dbReference type="PANTHER" id="PTHR45948:SF2">
    <property type="entry name" value="DUAL SPECIFICITY PROTEIN PHOSPHATASE"/>
    <property type="match status" value="1"/>
</dbReference>
<dbReference type="InterPro" id="IPR000387">
    <property type="entry name" value="Tyr_Pase_dom"/>
</dbReference>
<dbReference type="InterPro" id="IPR016130">
    <property type="entry name" value="Tyr_Pase_AS"/>
</dbReference>
<dbReference type="InterPro" id="IPR020422">
    <property type="entry name" value="TYR_PHOSPHATASE_DUAL_dom"/>
</dbReference>
<evidence type="ECO:0008006" key="10">
    <source>
        <dbReference type="Google" id="ProtNLM"/>
    </source>
</evidence>
<comment type="similarity">
    <text evidence="1">Belongs to the protein-tyrosine phosphatase family. Non-receptor class dual specificity subfamily.</text>
</comment>
<feature type="domain" description="Tyrosine specific protein phosphatases" evidence="7">
    <location>
        <begin position="74"/>
        <end position="131"/>
    </location>
</feature>
<evidence type="ECO:0000256" key="5">
    <source>
        <dbReference type="ARBA" id="ARBA00048336"/>
    </source>
</evidence>
<dbReference type="Proteomes" id="UP000187209">
    <property type="component" value="Unassembled WGS sequence"/>
</dbReference>
<reference evidence="8 9" key="1">
    <citation type="submission" date="2016-11" db="EMBL/GenBank/DDBJ databases">
        <title>The macronuclear genome of Stentor coeruleus: a giant cell with tiny introns.</title>
        <authorList>
            <person name="Slabodnick M."/>
            <person name="Ruby J.G."/>
            <person name="Reiff S.B."/>
            <person name="Swart E.C."/>
            <person name="Gosai S."/>
            <person name="Prabakaran S."/>
            <person name="Witkowska E."/>
            <person name="Larue G.E."/>
            <person name="Fisher S."/>
            <person name="Freeman R.M."/>
            <person name="Gunawardena J."/>
            <person name="Chu W."/>
            <person name="Stover N.A."/>
            <person name="Gregory B.D."/>
            <person name="Nowacki M."/>
            <person name="Derisi J."/>
            <person name="Roy S.W."/>
            <person name="Marshall W.F."/>
            <person name="Sood P."/>
        </authorList>
    </citation>
    <scope>NUCLEOTIDE SEQUENCE [LARGE SCALE GENOMIC DNA]</scope>
    <source>
        <strain evidence="8">WM001</strain>
    </source>
</reference>
<dbReference type="PROSITE" id="PS50056">
    <property type="entry name" value="TYR_PHOSPHATASE_2"/>
    <property type="match status" value="1"/>
</dbReference>
<dbReference type="CDD" id="cd14498">
    <property type="entry name" value="DSP"/>
    <property type="match status" value="1"/>
</dbReference>
<comment type="catalytic activity">
    <reaction evidence="5">
        <text>O-phospho-L-threonyl-[protein] + H2O = L-threonyl-[protein] + phosphate</text>
        <dbReference type="Rhea" id="RHEA:47004"/>
        <dbReference type="Rhea" id="RHEA-COMP:11060"/>
        <dbReference type="Rhea" id="RHEA-COMP:11605"/>
        <dbReference type="ChEBI" id="CHEBI:15377"/>
        <dbReference type="ChEBI" id="CHEBI:30013"/>
        <dbReference type="ChEBI" id="CHEBI:43474"/>
        <dbReference type="ChEBI" id="CHEBI:61977"/>
        <dbReference type="EC" id="3.1.3.16"/>
    </reaction>
</comment>
<evidence type="ECO:0000313" key="9">
    <source>
        <dbReference type="Proteomes" id="UP000187209"/>
    </source>
</evidence>
<dbReference type="GO" id="GO:0004722">
    <property type="term" value="F:protein serine/threonine phosphatase activity"/>
    <property type="evidence" value="ECO:0007669"/>
    <property type="project" value="UniProtKB-EC"/>
</dbReference>
<dbReference type="GO" id="GO:0007165">
    <property type="term" value="P:signal transduction"/>
    <property type="evidence" value="ECO:0007669"/>
    <property type="project" value="TreeGrafter"/>
</dbReference>
<evidence type="ECO:0000256" key="3">
    <source>
        <dbReference type="ARBA" id="ARBA00022912"/>
    </source>
</evidence>
<evidence type="ECO:0000256" key="2">
    <source>
        <dbReference type="ARBA" id="ARBA00022801"/>
    </source>
</evidence>
<evidence type="ECO:0000313" key="8">
    <source>
        <dbReference type="EMBL" id="OMJ71999.1"/>
    </source>
</evidence>
<dbReference type="PROSITE" id="PS50054">
    <property type="entry name" value="TYR_PHOSPHATASE_DUAL"/>
    <property type="match status" value="1"/>
</dbReference>
<comment type="catalytic activity">
    <reaction evidence="4">
        <text>O-phospho-L-seryl-[protein] + H2O = L-seryl-[protein] + phosphate</text>
        <dbReference type="Rhea" id="RHEA:20629"/>
        <dbReference type="Rhea" id="RHEA-COMP:9863"/>
        <dbReference type="Rhea" id="RHEA-COMP:11604"/>
        <dbReference type="ChEBI" id="CHEBI:15377"/>
        <dbReference type="ChEBI" id="CHEBI:29999"/>
        <dbReference type="ChEBI" id="CHEBI:43474"/>
        <dbReference type="ChEBI" id="CHEBI:83421"/>
        <dbReference type="EC" id="3.1.3.16"/>
    </reaction>
</comment>
<feature type="domain" description="Tyrosine-protein phosphatase" evidence="6">
    <location>
        <begin position="11"/>
        <end position="153"/>
    </location>
</feature>
<evidence type="ECO:0000256" key="1">
    <source>
        <dbReference type="ARBA" id="ARBA00008601"/>
    </source>
</evidence>
<gene>
    <name evidence="8" type="ORF">SteCoe_29676</name>
</gene>
<evidence type="ECO:0000259" key="7">
    <source>
        <dbReference type="PROSITE" id="PS50056"/>
    </source>
</evidence>
<sequence length="162" mass="17840">MEAYSDSFLTSLHRIDNNLYLGGILGASNSNLISRLRITSIVQILSRDALVKKHKNIRYLEINIDDLPSASISRVIPDAVRFIHRELNNGGVVLIHCAAGVSRSGSIAVAYFMAKYNLSYQAALARVRKGRGCVCPNAGFERQLKAIDVMALRNYMNGSILS</sequence>
<dbReference type="PANTHER" id="PTHR45948">
    <property type="entry name" value="DUAL SPECIFICITY PROTEIN PHOSPHATASE DDB_G0269404-RELATED"/>
    <property type="match status" value="1"/>
</dbReference>
<dbReference type="SMART" id="SM00195">
    <property type="entry name" value="DSPc"/>
    <property type="match status" value="1"/>
</dbReference>
<keyword evidence="9" id="KW-1185">Reference proteome</keyword>
<dbReference type="InterPro" id="IPR029021">
    <property type="entry name" value="Prot-tyrosine_phosphatase-like"/>
</dbReference>
<evidence type="ECO:0000256" key="4">
    <source>
        <dbReference type="ARBA" id="ARBA00047761"/>
    </source>
</evidence>
<name>A0A1R2B5G4_9CILI</name>
<protein>
    <recommendedName>
        <fullName evidence="10">Protein-tyrosine-phosphatase</fullName>
    </recommendedName>
</protein>
<keyword evidence="2" id="KW-0378">Hydrolase</keyword>
<comment type="caution">
    <text evidence="8">The sequence shown here is derived from an EMBL/GenBank/DDBJ whole genome shotgun (WGS) entry which is preliminary data.</text>
</comment>